<dbReference type="Pfam" id="PF02665">
    <property type="entry name" value="Nitrate_red_gam"/>
    <property type="match status" value="1"/>
</dbReference>
<evidence type="ECO:0000256" key="1">
    <source>
        <dbReference type="ARBA" id="ARBA00004651"/>
    </source>
</evidence>
<dbReference type="InterPro" id="IPR009051">
    <property type="entry name" value="Helical_ferredxn"/>
</dbReference>
<dbReference type="InterPro" id="IPR017900">
    <property type="entry name" value="4Fe4S_Fe_S_CS"/>
</dbReference>
<dbReference type="PATRIC" id="fig|879567.3.peg.674"/>
<dbReference type="KEGG" id="dpi:BN4_10654"/>
<evidence type="ECO:0000256" key="9">
    <source>
        <dbReference type="ARBA" id="ARBA00023136"/>
    </source>
</evidence>
<evidence type="ECO:0000259" key="11">
    <source>
        <dbReference type="PROSITE" id="PS51379"/>
    </source>
</evidence>
<reference evidence="12 13" key="1">
    <citation type="journal article" date="2013" name="PLoS ONE">
        <title>The first genomic and proteomic characterization of a deep-sea sulfate reducer: insights into the piezophilic lifestyle of Desulfovibrio piezophilus.</title>
        <authorList>
            <person name="Pradel N."/>
            <person name="Ji B."/>
            <person name="Gimenez G."/>
            <person name="Talla E."/>
            <person name="Lenoble P."/>
            <person name="Garel M."/>
            <person name="Tamburini C."/>
            <person name="Fourquet P."/>
            <person name="Lebrun R."/>
            <person name="Bertin P."/>
            <person name="Denis Y."/>
            <person name="Pophillat M."/>
            <person name="Barbe V."/>
            <person name="Ollivier B."/>
            <person name="Dolla A."/>
        </authorList>
    </citation>
    <scope>NUCLEOTIDE SEQUENCE [LARGE SCALE GENOMIC DNA]</scope>
    <source>
        <strain evidence="13">DSM 10523 / SB164P1</strain>
    </source>
</reference>
<keyword evidence="3 10" id="KW-0812">Transmembrane</keyword>
<protein>
    <submittedName>
        <fullName evidence="12">Heterodisulfide reductase subunit C-like protein</fullName>
    </submittedName>
</protein>
<dbReference type="SUPFAM" id="SSF103501">
    <property type="entry name" value="Respiratory nitrate reductase 1 gamma chain"/>
    <property type="match status" value="2"/>
</dbReference>
<proteinExistence type="predicted"/>
<dbReference type="GO" id="GO:0005886">
    <property type="term" value="C:plasma membrane"/>
    <property type="evidence" value="ECO:0007669"/>
    <property type="project" value="UniProtKB-SubCell"/>
</dbReference>
<sequence length="534" mass="59666">MTFFNLGLILALTICAVGLVFRFVQWGCVKRVFEDAKCLEQPPIPLNWLGVIGKGVQDILMLSRTLRGSGVRWLAHCLVFFGFMGLLFFHALDDLVTARFFPAYESPLDPWQLLRNLFGLITLVGLGLMILRRVIFPRLRSLSRTQDWTLLFVVGGIILSGFLLETSKVISPAVFDRMTNEYFIAEEGSDLTALKAFWSKENGVVFSIPLPLGDDMVSKGAQLSEENCSTCHSPTESAFVSRYMASVLGPLAQALNRSRADQVFWYCHIIFCFVGLAALPFGKFLHPLSVPINLLFRHGRRDGNTETNFIAQGVGMDACTRCGICSLHCSVAPIFTVLGTPDILPSEKLVSLKRFVQGKRFSWQEMNHFSEGSRICTECLRCTDICPSGINLQNLWLASKPLVSEQFPDSNRAIRQMRSEERIAVYADSSAPSSLSGLADNAESFWDCVQCTTCTSVCPVVAVSEDPSRDLDMTPQQIMNLLRMGLKDQALGVRMVWSCTTCYKCQEHCPQNIKVADVLYELRNIVAARKRERS</sequence>
<dbReference type="PROSITE" id="PS51379">
    <property type="entry name" value="4FE4S_FER_2"/>
    <property type="match status" value="2"/>
</dbReference>
<dbReference type="OrthoDB" id="5410318at2"/>
<feature type="transmembrane region" description="Helical" evidence="10">
    <location>
        <begin position="112"/>
        <end position="135"/>
    </location>
</feature>
<keyword evidence="5 10" id="KW-1133">Transmembrane helix</keyword>
<evidence type="ECO:0000256" key="10">
    <source>
        <dbReference type="SAM" id="Phobius"/>
    </source>
</evidence>
<dbReference type="BioCyc" id="DPIE1322246:BN4_RS03355-MONOMER"/>
<keyword evidence="7" id="KW-0408">Iron</keyword>
<dbReference type="AlphaFoldDB" id="M1WJH2"/>
<feature type="domain" description="4Fe-4S ferredoxin-type" evidence="11">
    <location>
        <begin position="365"/>
        <end position="395"/>
    </location>
</feature>
<keyword evidence="6" id="KW-0560">Oxidoreductase</keyword>
<feature type="transmembrane region" description="Helical" evidence="10">
    <location>
        <begin position="73"/>
        <end position="92"/>
    </location>
</feature>
<dbReference type="HOGENOM" id="CLU_017651_0_0_7"/>
<dbReference type="PANTHER" id="PTHR43255:SF2">
    <property type="entry name" value="HETERODISULFIDE REDUCTASE RELATED PROTEIN"/>
    <property type="match status" value="1"/>
</dbReference>
<evidence type="ECO:0000256" key="4">
    <source>
        <dbReference type="ARBA" id="ARBA00022723"/>
    </source>
</evidence>
<dbReference type="InterPro" id="IPR036197">
    <property type="entry name" value="NarG-like_sf"/>
</dbReference>
<keyword evidence="2" id="KW-1003">Cell membrane</keyword>
<dbReference type="InterPro" id="IPR051460">
    <property type="entry name" value="HdrC_iron-sulfur_subunit"/>
</dbReference>
<evidence type="ECO:0000256" key="8">
    <source>
        <dbReference type="ARBA" id="ARBA00023014"/>
    </source>
</evidence>
<dbReference type="PANTHER" id="PTHR43255">
    <property type="entry name" value="IRON-SULFUR-BINDING OXIDOREDUCTASE FADF-RELATED-RELATED"/>
    <property type="match status" value="1"/>
</dbReference>
<evidence type="ECO:0000313" key="12">
    <source>
        <dbReference type="EMBL" id="CCH47891.1"/>
    </source>
</evidence>
<evidence type="ECO:0000256" key="7">
    <source>
        <dbReference type="ARBA" id="ARBA00023004"/>
    </source>
</evidence>
<organism evidence="12 13">
    <name type="scientific">Pseudodesulfovibrio piezophilus (strain DSM 21447 / JCM 15486 / C1TLV30)</name>
    <name type="common">Desulfovibrio piezophilus</name>
    <dbReference type="NCBI Taxonomy" id="1322246"/>
    <lineage>
        <taxon>Bacteria</taxon>
        <taxon>Pseudomonadati</taxon>
        <taxon>Thermodesulfobacteriota</taxon>
        <taxon>Desulfovibrionia</taxon>
        <taxon>Desulfovibrionales</taxon>
        <taxon>Desulfovibrionaceae</taxon>
    </lineage>
</organism>
<dbReference type="SUPFAM" id="SSF46548">
    <property type="entry name" value="alpha-helical ferredoxin"/>
    <property type="match status" value="2"/>
</dbReference>
<keyword evidence="4" id="KW-0479">Metal-binding</keyword>
<name>M1WJH2_PSEP2</name>
<dbReference type="InterPro" id="IPR017896">
    <property type="entry name" value="4Fe4S_Fe-S-bd"/>
</dbReference>
<feature type="domain" description="4Fe-4S ferredoxin-type" evidence="11">
    <location>
        <begin position="440"/>
        <end position="468"/>
    </location>
</feature>
<keyword evidence="13" id="KW-1185">Reference proteome</keyword>
<dbReference type="eggNOG" id="COG1150">
    <property type="taxonomic scope" value="Bacteria"/>
</dbReference>
<evidence type="ECO:0000313" key="13">
    <source>
        <dbReference type="Proteomes" id="UP000011724"/>
    </source>
</evidence>
<dbReference type="eggNOG" id="COG2181">
    <property type="taxonomic scope" value="Bacteria"/>
</dbReference>
<dbReference type="Gene3D" id="1.20.950.20">
    <property type="entry name" value="Transmembrane di-heme cytochromes, Chain C"/>
    <property type="match status" value="2"/>
</dbReference>
<evidence type="ECO:0000256" key="6">
    <source>
        <dbReference type="ARBA" id="ARBA00023002"/>
    </source>
</evidence>
<feature type="transmembrane region" description="Helical" evidence="10">
    <location>
        <begin position="147"/>
        <end position="164"/>
    </location>
</feature>
<comment type="subcellular location">
    <subcellularLocation>
        <location evidence="1">Cell membrane</location>
        <topology evidence="1">Multi-pass membrane protein</topology>
    </subcellularLocation>
</comment>
<dbReference type="STRING" id="1322246.BN4_10654"/>
<dbReference type="Proteomes" id="UP000011724">
    <property type="component" value="Chromosome"/>
</dbReference>
<feature type="transmembrane region" description="Helical" evidence="10">
    <location>
        <begin position="6"/>
        <end position="24"/>
    </location>
</feature>
<dbReference type="GO" id="GO:0051536">
    <property type="term" value="F:iron-sulfur cluster binding"/>
    <property type="evidence" value="ECO:0007669"/>
    <property type="project" value="UniProtKB-KW"/>
</dbReference>
<reference evidence="13" key="2">
    <citation type="journal article" date="2013" name="Stand. Genomic Sci.">
        <title>Complete genome sequence of Desulfocapsa sulfexigens, a marine deltaproteobacterium specialized in disproportionating inorganic sulfur compounds.</title>
        <authorList>
            <person name="Finster K.W."/>
            <person name="Kjeldsen K.U."/>
            <person name="Kube M."/>
            <person name="Reinhardt R."/>
            <person name="Mussmann M."/>
            <person name="Amann R."/>
            <person name="Schreiber L."/>
        </authorList>
    </citation>
    <scope>NUCLEOTIDE SEQUENCE [LARGE SCALE GENOMIC DNA]</scope>
    <source>
        <strain evidence="13">DSM 10523 / SB164P1</strain>
    </source>
</reference>
<evidence type="ECO:0000256" key="2">
    <source>
        <dbReference type="ARBA" id="ARBA00022475"/>
    </source>
</evidence>
<keyword evidence="9 10" id="KW-0472">Membrane</keyword>
<accession>M1WJH2</accession>
<gene>
    <name evidence="12" type="ordered locus">BN4_10654</name>
</gene>
<dbReference type="GO" id="GO:0016491">
    <property type="term" value="F:oxidoreductase activity"/>
    <property type="evidence" value="ECO:0007669"/>
    <property type="project" value="UniProtKB-KW"/>
</dbReference>
<dbReference type="GO" id="GO:0046872">
    <property type="term" value="F:metal ion binding"/>
    <property type="evidence" value="ECO:0007669"/>
    <property type="project" value="UniProtKB-KW"/>
</dbReference>
<dbReference type="InterPro" id="IPR023234">
    <property type="entry name" value="NarG-like_domain"/>
</dbReference>
<evidence type="ECO:0000256" key="3">
    <source>
        <dbReference type="ARBA" id="ARBA00022692"/>
    </source>
</evidence>
<dbReference type="RefSeq" id="WP_015413945.1">
    <property type="nucleotide sequence ID" value="NC_020409.1"/>
</dbReference>
<dbReference type="Gene3D" id="1.10.1060.10">
    <property type="entry name" value="Alpha-helical ferredoxin"/>
    <property type="match status" value="2"/>
</dbReference>
<feature type="transmembrane region" description="Helical" evidence="10">
    <location>
        <begin position="263"/>
        <end position="282"/>
    </location>
</feature>
<dbReference type="PROSITE" id="PS00198">
    <property type="entry name" value="4FE4S_FER_1"/>
    <property type="match status" value="2"/>
</dbReference>
<dbReference type="EMBL" id="FO203427">
    <property type="protein sequence ID" value="CCH47891.1"/>
    <property type="molecule type" value="Genomic_DNA"/>
</dbReference>
<keyword evidence="8" id="KW-0411">Iron-sulfur</keyword>
<dbReference type="Pfam" id="PF13183">
    <property type="entry name" value="Fer4_8"/>
    <property type="match status" value="2"/>
</dbReference>
<evidence type="ECO:0000256" key="5">
    <source>
        <dbReference type="ARBA" id="ARBA00022989"/>
    </source>
</evidence>